<proteinExistence type="predicted"/>
<dbReference type="SMART" id="SM00530">
    <property type="entry name" value="HTH_XRE"/>
    <property type="match status" value="1"/>
</dbReference>
<dbReference type="GO" id="GO:0003677">
    <property type="term" value="F:DNA binding"/>
    <property type="evidence" value="ECO:0007669"/>
    <property type="project" value="UniProtKB-KW"/>
</dbReference>
<dbReference type="PROSITE" id="PS50943">
    <property type="entry name" value="HTH_CROC1"/>
    <property type="match status" value="1"/>
</dbReference>
<dbReference type="PANTHER" id="PTHR46558:SF11">
    <property type="entry name" value="HTH-TYPE TRANSCRIPTIONAL REGULATOR XRE"/>
    <property type="match status" value="1"/>
</dbReference>
<reference evidence="3 4" key="1">
    <citation type="journal article" date="2018" name="Syst. Appl. Microbiol.">
        <title>Corynebacterium heidelbergense sp. nov., isolated from the preen glands of Egyptian geese (Alopochen aegyptiacus).</title>
        <authorList>
            <person name="Braun M.S."/>
            <person name="Wang E."/>
            <person name="Zimmermann S."/>
            <person name="Wink M."/>
        </authorList>
    </citation>
    <scope>NUCLEOTIDE SEQUENCE [LARGE SCALE GENOMIC DNA]</scope>
    <source>
        <strain evidence="3 4">DSM 104638</strain>
    </source>
</reference>
<evidence type="ECO:0000313" key="4">
    <source>
        <dbReference type="Proteomes" id="UP000251047"/>
    </source>
</evidence>
<comment type="caution">
    <text evidence="3">The sequence shown here is derived from an EMBL/GenBank/DDBJ whole genome shotgun (WGS) entry which is preliminary data.</text>
</comment>
<protein>
    <submittedName>
        <fullName evidence="3">XRE family transcriptional regulator</fullName>
    </submittedName>
</protein>
<dbReference type="Gene3D" id="1.10.260.40">
    <property type="entry name" value="lambda repressor-like DNA-binding domains"/>
    <property type="match status" value="1"/>
</dbReference>
<dbReference type="Proteomes" id="UP000251047">
    <property type="component" value="Unassembled WGS sequence"/>
</dbReference>
<evidence type="ECO:0000256" key="1">
    <source>
        <dbReference type="ARBA" id="ARBA00023125"/>
    </source>
</evidence>
<evidence type="ECO:0000259" key="2">
    <source>
        <dbReference type="PROSITE" id="PS50943"/>
    </source>
</evidence>
<dbReference type="CDD" id="cd00093">
    <property type="entry name" value="HTH_XRE"/>
    <property type="match status" value="1"/>
</dbReference>
<dbReference type="EMBL" id="PHQP01000035">
    <property type="protein sequence ID" value="RAV33972.1"/>
    <property type="molecule type" value="Genomic_DNA"/>
</dbReference>
<name>A0A364VBE3_9CORY</name>
<feature type="domain" description="HTH cro/C1-type" evidence="2">
    <location>
        <begin position="30"/>
        <end position="84"/>
    </location>
</feature>
<dbReference type="Pfam" id="PF01381">
    <property type="entry name" value="HTH_3"/>
    <property type="match status" value="1"/>
</dbReference>
<organism evidence="3 4">
    <name type="scientific">Corynebacterium heidelbergense</name>
    <dbReference type="NCBI Taxonomy" id="2055947"/>
    <lineage>
        <taxon>Bacteria</taxon>
        <taxon>Bacillati</taxon>
        <taxon>Actinomycetota</taxon>
        <taxon>Actinomycetes</taxon>
        <taxon>Mycobacteriales</taxon>
        <taxon>Corynebacteriaceae</taxon>
        <taxon>Corynebacterium</taxon>
    </lineage>
</organism>
<dbReference type="OrthoDB" id="4412380at2"/>
<dbReference type="SUPFAM" id="SSF47413">
    <property type="entry name" value="lambda repressor-like DNA-binding domains"/>
    <property type="match status" value="1"/>
</dbReference>
<sequence length="97" mass="10886">MVVMPQSADHLSAAQLRLQEQRRMMLGRVVESLRRERGMTQSQLAQAVGISTRGVIRLESGATSPTLDVFCRFADAFSMRPSELLRRVEALSARPRD</sequence>
<keyword evidence="1" id="KW-0238">DNA-binding</keyword>
<dbReference type="PANTHER" id="PTHR46558">
    <property type="entry name" value="TRACRIPTIONAL REGULATORY PROTEIN-RELATED-RELATED"/>
    <property type="match status" value="1"/>
</dbReference>
<dbReference type="InterPro" id="IPR010982">
    <property type="entry name" value="Lambda_DNA-bd_dom_sf"/>
</dbReference>
<evidence type="ECO:0000313" key="3">
    <source>
        <dbReference type="EMBL" id="RAV33972.1"/>
    </source>
</evidence>
<gene>
    <name evidence="3" type="ORF">CWC39_05750</name>
</gene>
<dbReference type="AlphaFoldDB" id="A0A364VBE3"/>
<accession>A0A364VBE3</accession>
<dbReference type="InterPro" id="IPR001387">
    <property type="entry name" value="Cro/C1-type_HTH"/>
</dbReference>